<protein>
    <submittedName>
        <fullName evidence="1">Uncharacterized protein</fullName>
    </submittedName>
</protein>
<name>A0AA41SEA4_PAPNU</name>
<proteinExistence type="predicted"/>
<accession>A0AA41SEA4</accession>
<reference evidence="1" key="1">
    <citation type="submission" date="2022-03" db="EMBL/GenBank/DDBJ databases">
        <title>A functionally conserved STORR gene fusion in Papaver species that diverged 16.8 million years ago.</title>
        <authorList>
            <person name="Catania T."/>
        </authorList>
    </citation>
    <scope>NUCLEOTIDE SEQUENCE</scope>
    <source>
        <strain evidence="1">S-191538</strain>
    </source>
</reference>
<comment type="caution">
    <text evidence="1">The sequence shown here is derived from an EMBL/GenBank/DDBJ whole genome shotgun (WGS) entry which is preliminary data.</text>
</comment>
<sequence>MFLNKHCWTVHGACSQDAAVSRRKREICQSWLTPSALPPYCYSAMNSWHAGMDLPDMTPLPKGR</sequence>
<evidence type="ECO:0000313" key="1">
    <source>
        <dbReference type="EMBL" id="MCL7034169.1"/>
    </source>
</evidence>
<dbReference type="EMBL" id="JAJJMA010142631">
    <property type="protein sequence ID" value="MCL7034169.1"/>
    <property type="molecule type" value="Genomic_DNA"/>
</dbReference>
<organism evidence="1 2">
    <name type="scientific">Papaver nudicaule</name>
    <name type="common">Iceland poppy</name>
    <dbReference type="NCBI Taxonomy" id="74823"/>
    <lineage>
        <taxon>Eukaryota</taxon>
        <taxon>Viridiplantae</taxon>
        <taxon>Streptophyta</taxon>
        <taxon>Embryophyta</taxon>
        <taxon>Tracheophyta</taxon>
        <taxon>Spermatophyta</taxon>
        <taxon>Magnoliopsida</taxon>
        <taxon>Ranunculales</taxon>
        <taxon>Papaveraceae</taxon>
        <taxon>Papaveroideae</taxon>
        <taxon>Papaver</taxon>
    </lineage>
</organism>
<dbReference type="AlphaFoldDB" id="A0AA41SEA4"/>
<evidence type="ECO:0000313" key="2">
    <source>
        <dbReference type="Proteomes" id="UP001177140"/>
    </source>
</evidence>
<dbReference type="Proteomes" id="UP001177140">
    <property type="component" value="Unassembled WGS sequence"/>
</dbReference>
<gene>
    <name evidence="1" type="ORF">MKW94_010016</name>
</gene>
<keyword evidence="2" id="KW-1185">Reference proteome</keyword>